<dbReference type="Pfam" id="PF08421">
    <property type="entry name" value="Methyltransf_13"/>
    <property type="match status" value="1"/>
</dbReference>
<organism evidence="3 4">
    <name type="scientific">Amycolatopsis panacis</name>
    <dbReference type="NCBI Taxonomy" id="2340917"/>
    <lineage>
        <taxon>Bacteria</taxon>
        <taxon>Bacillati</taxon>
        <taxon>Actinomycetota</taxon>
        <taxon>Actinomycetes</taxon>
        <taxon>Pseudonocardiales</taxon>
        <taxon>Pseudonocardiaceae</taxon>
        <taxon>Amycolatopsis</taxon>
    </lineage>
</organism>
<dbReference type="InterPro" id="IPR029063">
    <property type="entry name" value="SAM-dependent_MTases_sf"/>
</dbReference>
<keyword evidence="3" id="KW-0489">Methyltransferase</keyword>
<dbReference type="OrthoDB" id="3637131at2"/>
<dbReference type="InterPro" id="IPR013630">
    <property type="entry name" value="Methyltransf_Zn-bd_dom_put"/>
</dbReference>
<dbReference type="Pfam" id="PF13489">
    <property type="entry name" value="Methyltransf_23"/>
    <property type="match status" value="1"/>
</dbReference>
<dbReference type="AlphaFoldDB" id="A0A419I3E3"/>
<evidence type="ECO:0000313" key="4">
    <source>
        <dbReference type="Proteomes" id="UP000285112"/>
    </source>
</evidence>
<dbReference type="Pfam" id="PF08484">
    <property type="entry name" value="Methyltransf_14"/>
    <property type="match status" value="1"/>
</dbReference>
<dbReference type="Gene3D" id="3.40.50.720">
    <property type="entry name" value="NAD(P)-binding Rossmann-like Domain"/>
    <property type="match status" value="1"/>
</dbReference>
<proteinExistence type="predicted"/>
<dbReference type="InterPro" id="IPR013691">
    <property type="entry name" value="MeTrfase_14"/>
</dbReference>
<evidence type="ECO:0000259" key="1">
    <source>
        <dbReference type="Pfam" id="PF08421"/>
    </source>
</evidence>
<evidence type="ECO:0000313" key="3">
    <source>
        <dbReference type="EMBL" id="RJQ84590.1"/>
    </source>
</evidence>
<dbReference type="GO" id="GO:0008168">
    <property type="term" value="F:methyltransferase activity"/>
    <property type="evidence" value="ECO:0007669"/>
    <property type="project" value="UniProtKB-KW"/>
</dbReference>
<gene>
    <name evidence="3" type="ORF">D5S19_16580</name>
</gene>
<name>A0A419I3E3_9PSEU</name>
<reference evidence="3 4" key="1">
    <citation type="submission" date="2018-09" db="EMBL/GenBank/DDBJ databases">
        <title>YIM PH 21725 draft genome.</title>
        <authorList>
            <person name="Miao C."/>
        </authorList>
    </citation>
    <scope>NUCLEOTIDE SEQUENCE [LARGE SCALE GENOMIC DNA]</scope>
    <source>
        <strain evidence="4">YIM PH21725</strain>
    </source>
</reference>
<evidence type="ECO:0000259" key="2">
    <source>
        <dbReference type="Pfam" id="PF08484"/>
    </source>
</evidence>
<sequence length="369" mass="40022">MPGPAAEPFQCRHCRGTTGEVVLDLGEQPGCEQFAEPGDPGPDPVFGLRMWWCAGCGLAQLAEDPGLPETVRGVEPEAMRNQAAKVLSRLSAEGWMRAGQTAVEFGSPHGSAWLPKVLARGLMRASERADLVLDVYGLLHEPDQEEALRRRAEQLAPGGLLMLQLFSLGSVLKHGQWDELRHGHYAYWSLPALDQALRRHGLGIHRAWSYPLAGGTAVVLATHDPQPDKETEAACAEEVAAGVTDRDALRALQDRADADAAALRRWLEDRPRRVIGYGAASRSVPLLCHAGVDVELLPAVADASPDKQGRRIPGTRIPVIPPSYLAAGQPADMVLLLPQLLDEVRRTWPEIEAHGGRWISVNDVLAGRT</sequence>
<dbReference type="Gene3D" id="3.40.50.150">
    <property type="entry name" value="Vaccinia Virus protein VP39"/>
    <property type="match status" value="1"/>
</dbReference>
<dbReference type="SUPFAM" id="SSF53335">
    <property type="entry name" value="S-adenosyl-L-methionine-dependent methyltransferases"/>
    <property type="match status" value="1"/>
</dbReference>
<feature type="domain" description="Methyltransferase putative zinc binding" evidence="1">
    <location>
        <begin position="11"/>
        <end position="63"/>
    </location>
</feature>
<keyword evidence="3" id="KW-0808">Transferase</keyword>
<dbReference type="Gene3D" id="6.20.50.110">
    <property type="entry name" value="Methyltransferase, zinc-binding domain"/>
    <property type="match status" value="1"/>
</dbReference>
<dbReference type="Proteomes" id="UP000285112">
    <property type="component" value="Unassembled WGS sequence"/>
</dbReference>
<protein>
    <submittedName>
        <fullName evidence="3">Methyltransferase domain-containing protein</fullName>
    </submittedName>
</protein>
<feature type="domain" description="C-methyltransferase" evidence="2">
    <location>
        <begin position="212"/>
        <end position="359"/>
    </location>
</feature>
<dbReference type="InterPro" id="IPR038576">
    <property type="entry name" value="Methyltransf_Zn-bd_dom_put_sf"/>
</dbReference>
<accession>A0A419I3E3</accession>
<dbReference type="EMBL" id="QZFV01000086">
    <property type="protein sequence ID" value="RJQ84590.1"/>
    <property type="molecule type" value="Genomic_DNA"/>
</dbReference>
<comment type="caution">
    <text evidence="3">The sequence shown here is derived from an EMBL/GenBank/DDBJ whole genome shotgun (WGS) entry which is preliminary data.</text>
</comment>
<dbReference type="GO" id="GO:0032259">
    <property type="term" value="P:methylation"/>
    <property type="evidence" value="ECO:0007669"/>
    <property type="project" value="UniProtKB-KW"/>
</dbReference>
<keyword evidence="4" id="KW-1185">Reference proteome</keyword>